<dbReference type="VEuPathDB" id="PlasmoDB:PRELSG_1459200"/>
<protein>
    <submittedName>
        <fullName evidence="5">N-alpha-acetyltransferase 15, NatA auxiliary subunit, putative</fullName>
    </submittedName>
</protein>
<dbReference type="AlphaFoldDB" id="A0A1J1HFN9"/>
<keyword evidence="6" id="KW-1185">Reference proteome</keyword>
<dbReference type="RefSeq" id="XP_028535378.1">
    <property type="nucleotide sequence ID" value="XM_028679691.1"/>
</dbReference>
<evidence type="ECO:0000256" key="1">
    <source>
        <dbReference type="ARBA" id="ARBA00022737"/>
    </source>
</evidence>
<evidence type="ECO:0000313" key="5">
    <source>
        <dbReference type="EMBL" id="CRH02858.1"/>
    </source>
</evidence>
<keyword evidence="2 3" id="KW-0802">TPR repeat</keyword>
<evidence type="ECO:0000313" key="6">
    <source>
        <dbReference type="Proteomes" id="UP000220158"/>
    </source>
</evidence>
<evidence type="ECO:0000256" key="4">
    <source>
        <dbReference type="SAM" id="MobiDB-lite"/>
    </source>
</evidence>
<dbReference type="InterPro" id="IPR019734">
    <property type="entry name" value="TPR_rpt"/>
</dbReference>
<reference evidence="5 6" key="1">
    <citation type="submission" date="2015-04" db="EMBL/GenBank/DDBJ databases">
        <authorList>
            <consortium name="Pathogen Informatics"/>
        </authorList>
    </citation>
    <scope>NUCLEOTIDE SEQUENCE [LARGE SCALE GENOMIC DNA]</scope>
    <source>
        <strain evidence="5 6">SGS1</strain>
    </source>
</reference>
<dbReference type="EMBL" id="LN835309">
    <property type="protein sequence ID" value="CRH02858.1"/>
    <property type="molecule type" value="Genomic_DNA"/>
</dbReference>
<dbReference type="InterPro" id="IPR011990">
    <property type="entry name" value="TPR-like_helical_dom_sf"/>
</dbReference>
<dbReference type="GO" id="GO:0016740">
    <property type="term" value="F:transferase activity"/>
    <property type="evidence" value="ECO:0007669"/>
    <property type="project" value="UniProtKB-KW"/>
</dbReference>
<keyword evidence="5" id="KW-0808">Transferase</keyword>
<dbReference type="Gene3D" id="1.25.40.1010">
    <property type="match status" value="1"/>
</dbReference>
<dbReference type="SMART" id="SM00028">
    <property type="entry name" value="TPR"/>
    <property type="match status" value="3"/>
</dbReference>
<keyword evidence="1" id="KW-0677">Repeat</keyword>
<sequence>MKKEVADNNKLPNKEMNNFRLMTQLIELKKHKKAYKICEQILKKYPKNGETLAVKGYLLNLLDEKNKEEAFKFIKEGIKNNLFSSFCWYLYGCLYKIYKNYDESLKCFMKAIQLNKYDYKALKEACILLLYLKKYEQFKDLRLDMYKDSAKGVRDKAVLIFSFHLLKNYEKCYVVIKQIENELFNDNDLTSNEKHDLLIYMSEILLEGKMYNECLVFLKIHEKELIDKLWLYQMMGLIYLYENNFSQANFFFKEAFSFNYENLNLLLLILFTENNYNIGNKRNNNEGIKRMVDEKDNVNLLQSGSDEKRTISSLFYLDYKNEHKVSEKVNINKNVKVLLHDCILDIYGSDRNLKLLSKMDKNILNDYVCHNLEMHKYDIYTISEFNNFVNINLIDESKFKSNLDSSNVNEYINSLKINLKKENISLSSNKDIYSYNNIHWSEIFDVDLLYCHKRKFEKNMNILYFYKIKNFNEEEENCFENYFKNLQRKYAKSNLLKIFPLHFYNEKKFSYYVEKLLRSLCFQNSLTIFSYFKSLFTFKNIKIILFLLHKYIDNYDKVKEIYSFFDDEYNNCNDSSSLTENIQKENKMKNISNNVNNDFEKREFILENDLKNNMIEQNVDTNEEDEKKNNKSAKNIKKENSDSEKCYGTKLEERKNGINEKRLEDFIEEKEELNNMIAISSLGRESKKDEKEVKNSDKEKKEIKIDLKRERLTKEEKNEYFILCIYSFISQLYDYINCTKEALNLIDKGINNIKYKKNEPIKYELIFIKGIIYKRNGSYLESYKYLEQCRNYNVDDRFINTKTIKTCLKCGLIKDARKIATLFTNPLDNNFLKNINETQCFWLEYNISLSYINNHPNIHLNNYLNPEESNIYNFNDDDKSINNSNNFNLKKIILLDNELISKNKFNDYSKGLNLLHLAHKQFIDIHEDQICFYHYALRKMLFKTYRHLLYMTGNIFSSRFYRKIGKNIIKILLNMHDYNISEKNESNKNSKKKNKLNTSNQEDNEFYEHIKNDPLENSMIYMNTFLSQPNVDISVYKLNYEIIKRKDKDYVKMINIILKMKSIFPHHNYNHKMAPLISHYLCTVSLNNMNEEIKKEITNKLNQIFNLNHSEYKDELLKQMRKKYIDDFIQFFNDHKKGDLCYYQSALEMYIECDETIDERLLRNIEINPEKNKLERCFKFLKFLIKNKKKYPELVDVINNFKDICKNVFPLAIAFH</sequence>
<gene>
    <name evidence="5" type="ORF">PRELSG_1459200</name>
</gene>
<dbReference type="Pfam" id="PF12569">
    <property type="entry name" value="NatA_aux_su"/>
    <property type="match status" value="2"/>
</dbReference>
<proteinExistence type="predicted"/>
<dbReference type="KEGG" id="prel:PRELSG_1459200"/>
<accession>A0A1J1HFN9</accession>
<evidence type="ECO:0000256" key="2">
    <source>
        <dbReference type="ARBA" id="ARBA00022803"/>
    </source>
</evidence>
<dbReference type="PANTHER" id="PTHR22767">
    <property type="entry name" value="N-TERMINAL ACETYLTRANSFERASE-RELATED"/>
    <property type="match status" value="1"/>
</dbReference>
<name>A0A1J1HFN9_PLARL</name>
<dbReference type="OMA" id="IFPHHNY"/>
<dbReference type="Gene3D" id="1.25.40.1040">
    <property type="match status" value="2"/>
</dbReference>
<dbReference type="SUPFAM" id="SSF48452">
    <property type="entry name" value="TPR-like"/>
    <property type="match status" value="1"/>
</dbReference>
<evidence type="ECO:0000256" key="3">
    <source>
        <dbReference type="PROSITE-ProRule" id="PRU00339"/>
    </source>
</evidence>
<dbReference type="GO" id="GO:0005737">
    <property type="term" value="C:cytoplasm"/>
    <property type="evidence" value="ECO:0007669"/>
    <property type="project" value="UniProtKB-ARBA"/>
</dbReference>
<dbReference type="PANTHER" id="PTHR22767:SF2">
    <property type="entry name" value="N(ALPHA)-ACETYLTRANSFERASE 15_16, ISOFORM A"/>
    <property type="match status" value="1"/>
</dbReference>
<organism evidence="5 6">
    <name type="scientific">Plasmodium relictum</name>
    <dbReference type="NCBI Taxonomy" id="85471"/>
    <lineage>
        <taxon>Eukaryota</taxon>
        <taxon>Sar</taxon>
        <taxon>Alveolata</taxon>
        <taxon>Apicomplexa</taxon>
        <taxon>Aconoidasida</taxon>
        <taxon>Haemosporida</taxon>
        <taxon>Plasmodiidae</taxon>
        <taxon>Plasmodium</taxon>
        <taxon>Plasmodium (Haemamoeba)</taxon>
    </lineage>
</organism>
<dbReference type="InterPro" id="IPR021183">
    <property type="entry name" value="NatA_aux_su"/>
</dbReference>
<feature type="region of interest" description="Disordered" evidence="4">
    <location>
        <begin position="983"/>
        <end position="1003"/>
    </location>
</feature>
<feature type="repeat" description="TPR" evidence="3">
    <location>
        <begin position="85"/>
        <end position="118"/>
    </location>
</feature>
<feature type="region of interest" description="Disordered" evidence="4">
    <location>
        <begin position="616"/>
        <end position="641"/>
    </location>
</feature>
<dbReference type="PROSITE" id="PS50005">
    <property type="entry name" value="TPR"/>
    <property type="match status" value="1"/>
</dbReference>
<dbReference type="Proteomes" id="UP000220158">
    <property type="component" value="Chromosome 14"/>
</dbReference>
<dbReference type="GeneID" id="39739024"/>
<dbReference type="OrthoDB" id="10263032at2759"/>